<name>A0A9X1SCI0_9MICC</name>
<feature type="transmembrane region" description="Helical" evidence="7">
    <location>
        <begin position="30"/>
        <end position="49"/>
    </location>
</feature>
<dbReference type="Proteomes" id="UP001139158">
    <property type="component" value="Unassembled WGS sequence"/>
</dbReference>
<feature type="transmembrane region" description="Helical" evidence="7">
    <location>
        <begin position="299"/>
        <end position="319"/>
    </location>
</feature>
<feature type="transmembrane region" description="Helical" evidence="7">
    <location>
        <begin position="369"/>
        <end position="390"/>
    </location>
</feature>
<protein>
    <submittedName>
        <fullName evidence="9">DUF2156 domain-containing protein</fullName>
    </submittedName>
</protein>
<evidence type="ECO:0000256" key="7">
    <source>
        <dbReference type="SAM" id="Phobius"/>
    </source>
</evidence>
<sequence length="864" mass="91758">MQHGSARRTAGRYLRWPADGLRGALAKSPVTLVFLTLFWFLGILTSSILRGPENPLLGWVSVSVHTLPGHWPALVLSALWANGLAGYIGGTVLALVVGLPAERLLGSLRFLAAAAGTQVTGALAGIGFAAALRGAFENWGRELSTDTFLGPVAVFCGVAAAASAGVGTLWRRRVRLLLFTLLVVLALYSGALRDVVALAAALAGGLWGPYLFGRRPHLPRSLVSSRREARVLVALAVVATAVGPVIAALNVRAVGPLAVLAYLFTNAETLDPVALTTICADPGMQAECRTAKLEQSAGLAGFFLAVLPQVLLVVFAAGLRRGRRSAWIGALVLQGLMTLTAAVHTGFFLAGHTGGVYGVDGRVQPLALVLPMLLPLLIFVLLAATGRRLFAVSAPPGTYRQLFLVCVTAGALLAALWVAGGLVLRTGFTPQASLPTLLADLPLRFLPVFEIISAPPQLLPESVPAIILYEGVGVAFWALTCVLLLRSFLEPAYSRFAADEERARGLLASSGGSTMAWMTLWSGNSYWFSPTGRSYVAYRLNSGVALTVGDPVGPAEELNRSVEGFAAYCTDAGVTACFYSVNEATRDAAAGLGHTDLQVAEETLLPLGSLEFRGRRFQDVRTAFNRARKAGIRAEWSTYRTAPLSVLDQINAISEEWVADKNMPEMGFTLGGIEELDDDGVRLLLAVDQDRTVHGVTSWLPIYRDGQIIGWTLDFMRRRAQGFPVAMDFLIASAALSLQDEGCRLLSLSGAPLARNEASSPAASGAGTAAGTGADTAGRRTAATPPALEWLMDRLGATLEPVYGFRSLLAYKAKFQPQYVPLYMTYLDSASLPAIANALARAYLPHVSMGQTLTIARRIIGPQR</sequence>
<organism evidence="9 10">
    <name type="scientific">Arthrobacter caoxuetaonis</name>
    <dbReference type="NCBI Taxonomy" id="2886935"/>
    <lineage>
        <taxon>Bacteria</taxon>
        <taxon>Bacillati</taxon>
        <taxon>Actinomycetota</taxon>
        <taxon>Actinomycetes</taxon>
        <taxon>Micrococcales</taxon>
        <taxon>Micrococcaceae</taxon>
        <taxon>Arthrobacter</taxon>
    </lineage>
</organism>
<feature type="transmembrane region" description="Helical" evidence="7">
    <location>
        <begin position="466"/>
        <end position="485"/>
    </location>
</feature>
<dbReference type="GO" id="GO:0055091">
    <property type="term" value="P:phospholipid homeostasis"/>
    <property type="evidence" value="ECO:0007669"/>
    <property type="project" value="TreeGrafter"/>
</dbReference>
<dbReference type="PANTHER" id="PTHR34697">
    <property type="entry name" value="PHOSPHATIDYLGLYCEROL LYSYLTRANSFERASE"/>
    <property type="match status" value="1"/>
</dbReference>
<feature type="region of interest" description="Disordered" evidence="6">
    <location>
        <begin position="757"/>
        <end position="780"/>
    </location>
</feature>
<feature type="transmembrane region" description="Helical" evidence="7">
    <location>
        <begin position="69"/>
        <end position="98"/>
    </location>
</feature>
<accession>A0A9X1SCI0</accession>
<comment type="subcellular location">
    <subcellularLocation>
        <location evidence="1">Cell membrane</location>
        <topology evidence="1">Multi-pass membrane protein</topology>
    </subcellularLocation>
</comment>
<feature type="transmembrane region" description="Helical" evidence="7">
    <location>
        <begin position="174"/>
        <end position="189"/>
    </location>
</feature>
<dbReference type="RefSeq" id="WP_227896485.1">
    <property type="nucleotide sequence ID" value="NZ_CP099466.1"/>
</dbReference>
<gene>
    <name evidence="9" type="ORF">LJ757_12490</name>
</gene>
<dbReference type="PANTHER" id="PTHR34697:SF2">
    <property type="entry name" value="PHOSPHATIDYLGLYCEROL LYSYLTRANSFERASE"/>
    <property type="match status" value="1"/>
</dbReference>
<evidence type="ECO:0000256" key="4">
    <source>
        <dbReference type="ARBA" id="ARBA00022989"/>
    </source>
</evidence>
<keyword evidence="2" id="KW-1003">Cell membrane</keyword>
<dbReference type="GO" id="GO:0016755">
    <property type="term" value="F:aminoacyltransferase activity"/>
    <property type="evidence" value="ECO:0007669"/>
    <property type="project" value="TreeGrafter"/>
</dbReference>
<evidence type="ECO:0000256" key="6">
    <source>
        <dbReference type="SAM" id="MobiDB-lite"/>
    </source>
</evidence>
<evidence type="ECO:0000259" key="8">
    <source>
        <dbReference type="Pfam" id="PF09924"/>
    </source>
</evidence>
<evidence type="ECO:0000313" key="9">
    <source>
        <dbReference type="EMBL" id="MCC3298615.1"/>
    </source>
</evidence>
<feature type="compositionally biased region" description="Low complexity" evidence="6">
    <location>
        <begin position="758"/>
        <end position="780"/>
    </location>
</feature>
<proteinExistence type="predicted"/>
<reference evidence="9" key="1">
    <citation type="submission" date="2021-10" db="EMBL/GenBank/DDBJ databases">
        <title>Novel species in genus Arthrobacter.</title>
        <authorList>
            <person name="Liu Y."/>
        </authorList>
    </citation>
    <scope>NUCLEOTIDE SEQUENCE</scope>
    <source>
        <strain evidence="9">Zg-Y453</strain>
    </source>
</reference>
<evidence type="ECO:0000256" key="3">
    <source>
        <dbReference type="ARBA" id="ARBA00022692"/>
    </source>
</evidence>
<dbReference type="Pfam" id="PF09924">
    <property type="entry name" value="LPG_synthase_C"/>
    <property type="match status" value="1"/>
</dbReference>
<dbReference type="GO" id="GO:0005886">
    <property type="term" value="C:plasma membrane"/>
    <property type="evidence" value="ECO:0007669"/>
    <property type="project" value="UniProtKB-SubCell"/>
</dbReference>
<evidence type="ECO:0000313" key="10">
    <source>
        <dbReference type="Proteomes" id="UP001139158"/>
    </source>
</evidence>
<keyword evidence="5 7" id="KW-0472">Membrane</keyword>
<feature type="transmembrane region" description="Helical" evidence="7">
    <location>
        <begin position="326"/>
        <end position="349"/>
    </location>
</feature>
<dbReference type="InterPro" id="IPR016181">
    <property type="entry name" value="Acyl_CoA_acyltransferase"/>
</dbReference>
<evidence type="ECO:0000256" key="1">
    <source>
        <dbReference type="ARBA" id="ARBA00004651"/>
    </source>
</evidence>
<keyword evidence="4 7" id="KW-1133">Transmembrane helix</keyword>
<keyword evidence="10" id="KW-1185">Reference proteome</keyword>
<feature type="transmembrane region" description="Helical" evidence="7">
    <location>
        <begin position="110"/>
        <end position="136"/>
    </location>
</feature>
<comment type="caution">
    <text evidence="9">The sequence shown here is derived from an EMBL/GenBank/DDBJ whole genome shotgun (WGS) entry which is preliminary data.</text>
</comment>
<dbReference type="InterPro" id="IPR024320">
    <property type="entry name" value="LPG_synthase_C"/>
</dbReference>
<evidence type="ECO:0000256" key="2">
    <source>
        <dbReference type="ARBA" id="ARBA00022475"/>
    </source>
</evidence>
<dbReference type="SUPFAM" id="SSF55729">
    <property type="entry name" value="Acyl-CoA N-acyltransferases (Nat)"/>
    <property type="match status" value="1"/>
</dbReference>
<feature type="transmembrane region" description="Helical" evidence="7">
    <location>
        <begin position="402"/>
        <end position="424"/>
    </location>
</feature>
<feature type="transmembrane region" description="Helical" evidence="7">
    <location>
        <begin position="148"/>
        <end position="167"/>
    </location>
</feature>
<evidence type="ECO:0000256" key="5">
    <source>
        <dbReference type="ARBA" id="ARBA00023136"/>
    </source>
</evidence>
<feature type="transmembrane region" description="Helical" evidence="7">
    <location>
        <begin position="195"/>
        <end position="212"/>
    </location>
</feature>
<feature type="domain" description="Phosphatidylglycerol lysyltransferase C-terminal" evidence="8">
    <location>
        <begin position="506"/>
        <end position="826"/>
    </location>
</feature>
<dbReference type="InterPro" id="IPR051211">
    <property type="entry name" value="PG_lysyltransferase"/>
</dbReference>
<dbReference type="EMBL" id="JAJFZV010000013">
    <property type="protein sequence ID" value="MCC3298615.1"/>
    <property type="molecule type" value="Genomic_DNA"/>
</dbReference>
<feature type="transmembrane region" description="Helical" evidence="7">
    <location>
        <begin position="232"/>
        <end position="251"/>
    </location>
</feature>
<keyword evidence="3 7" id="KW-0812">Transmembrane</keyword>
<dbReference type="AlphaFoldDB" id="A0A9X1SCI0"/>